<dbReference type="AlphaFoldDB" id="A0AAV2JJG7"/>
<evidence type="ECO:0000313" key="2">
    <source>
        <dbReference type="Proteomes" id="UP001497482"/>
    </source>
</evidence>
<evidence type="ECO:0000313" key="1">
    <source>
        <dbReference type="EMBL" id="CAL1576730.1"/>
    </source>
</evidence>
<gene>
    <name evidence="1" type="ORF">KC01_LOCUS8139</name>
</gene>
<dbReference type="Proteomes" id="UP001497482">
    <property type="component" value="Chromosome 13"/>
</dbReference>
<sequence length="87" mass="9664">MSRRNSLSDLDRSPGAKDCDLHKSLFKRLESPCVHCRVPVFTAESLCSLQSPCVHCRVPVFTAESLCSLPPVAFCPDDVQHVGFYLL</sequence>
<dbReference type="EMBL" id="OZ035835">
    <property type="protein sequence ID" value="CAL1576730.1"/>
    <property type="molecule type" value="Genomic_DNA"/>
</dbReference>
<name>A0AAV2JJG7_KNICA</name>
<proteinExistence type="predicted"/>
<organism evidence="1 2">
    <name type="scientific">Knipowitschia caucasica</name>
    <name type="common">Caucasian dwarf goby</name>
    <name type="synonym">Pomatoschistus caucasicus</name>
    <dbReference type="NCBI Taxonomy" id="637954"/>
    <lineage>
        <taxon>Eukaryota</taxon>
        <taxon>Metazoa</taxon>
        <taxon>Chordata</taxon>
        <taxon>Craniata</taxon>
        <taxon>Vertebrata</taxon>
        <taxon>Euteleostomi</taxon>
        <taxon>Actinopterygii</taxon>
        <taxon>Neopterygii</taxon>
        <taxon>Teleostei</taxon>
        <taxon>Neoteleostei</taxon>
        <taxon>Acanthomorphata</taxon>
        <taxon>Gobiaria</taxon>
        <taxon>Gobiiformes</taxon>
        <taxon>Gobioidei</taxon>
        <taxon>Gobiidae</taxon>
        <taxon>Gobiinae</taxon>
        <taxon>Knipowitschia</taxon>
    </lineage>
</organism>
<keyword evidence="2" id="KW-1185">Reference proteome</keyword>
<reference evidence="1 2" key="1">
    <citation type="submission" date="2024-04" db="EMBL/GenBank/DDBJ databases">
        <authorList>
            <person name="Waldvogel A.-M."/>
            <person name="Schoenle A."/>
        </authorList>
    </citation>
    <scope>NUCLEOTIDE SEQUENCE [LARGE SCALE GENOMIC DNA]</scope>
</reference>
<protein>
    <submittedName>
        <fullName evidence="1">Uncharacterized protein</fullName>
    </submittedName>
</protein>
<accession>A0AAV2JJG7</accession>